<keyword evidence="2" id="KW-1133">Transmembrane helix</keyword>
<dbReference type="Proteomes" id="UP000005259">
    <property type="component" value="Chromosome"/>
</dbReference>
<protein>
    <submittedName>
        <fullName evidence="4">Spore germination protein</fullName>
    </submittedName>
</protein>
<dbReference type="GO" id="GO:0016020">
    <property type="term" value="C:membrane"/>
    <property type="evidence" value="ECO:0007669"/>
    <property type="project" value="InterPro"/>
</dbReference>
<proteinExistence type="predicted"/>
<dbReference type="InterPro" id="IPR004995">
    <property type="entry name" value="Spore_Ger"/>
</dbReference>
<reference evidence="4 5" key="1">
    <citation type="submission" date="2012-08" db="EMBL/GenBank/DDBJ databases">
        <authorList>
            <person name="Doggett N."/>
            <person name="Teshima H."/>
            <person name="Bruce D."/>
            <person name="Detter J.C."/>
            <person name="Johnson S.L."/>
            <person name="Han C."/>
        </authorList>
    </citation>
    <scope>NUCLEOTIDE SEQUENCE [LARGE SCALE GENOMIC DNA]</scope>
    <source>
        <strain evidence="4 5">HD-771</strain>
    </source>
</reference>
<evidence type="ECO:0000256" key="3">
    <source>
        <dbReference type="ARBA" id="ARBA00023136"/>
    </source>
</evidence>
<name>A0A9W3JBG9_BACTU</name>
<accession>A0A9W3JBG9</accession>
<evidence type="ECO:0000256" key="2">
    <source>
        <dbReference type="ARBA" id="ARBA00022989"/>
    </source>
</evidence>
<dbReference type="EMBL" id="CP003752">
    <property type="protein sequence ID" value="AFQ15639.1"/>
    <property type="molecule type" value="Genomic_DNA"/>
</dbReference>
<keyword evidence="3" id="KW-0472">Membrane</keyword>
<keyword evidence="1" id="KW-0812">Transmembrane</keyword>
<sequence length="48" mass="5233">MGGYIGAMTINTKSWAERSIQEPISETIIKGSHDGFIENALVNIGLLR</sequence>
<dbReference type="KEGG" id="bti:BTG_10875"/>
<evidence type="ECO:0000256" key="1">
    <source>
        <dbReference type="ARBA" id="ARBA00022692"/>
    </source>
</evidence>
<evidence type="ECO:0000313" key="5">
    <source>
        <dbReference type="Proteomes" id="UP000005259"/>
    </source>
</evidence>
<gene>
    <name evidence="4" type="ORF">BTG_10875</name>
</gene>
<dbReference type="AlphaFoldDB" id="A0A9W3JBG9"/>
<evidence type="ECO:0000313" key="4">
    <source>
        <dbReference type="EMBL" id="AFQ15639.1"/>
    </source>
</evidence>
<dbReference type="GO" id="GO:0009847">
    <property type="term" value="P:spore germination"/>
    <property type="evidence" value="ECO:0007669"/>
    <property type="project" value="InterPro"/>
</dbReference>
<organism evidence="4 5">
    <name type="scientific">Bacillus thuringiensis HD-771</name>
    <dbReference type="NCBI Taxonomy" id="1218175"/>
    <lineage>
        <taxon>Bacteria</taxon>
        <taxon>Bacillati</taxon>
        <taxon>Bacillota</taxon>
        <taxon>Bacilli</taxon>
        <taxon>Bacillales</taxon>
        <taxon>Bacillaceae</taxon>
        <taxon>Bacillus</taxon>
        <taxon>Bacillus cereus group</taxon>
    </lineage>
</organism>
<dbReference type="Pfam" id="PF03323">
    <property type="entry name" value="GerA"/>
    <property type="match status" value="1"/>
</dbReference>